<dbReference type="EMBL" id="CAJNRF010011546">
    <property type="protein sequence ID" value="CAF2132710.1"/>
    <property type="molecule type" value="Genomic_DNA"/>
</dbReference>
<dbReference type="EC" id="1.3.1.71" evidence="17"/>
<feature type="transmembrane region" description="Helical" evidence="19">
    <location>
        <begin position="12"/>
        <end position="34"/>
    </location>
</feature>
<evidence type="ECO:0000256" key="2">
    <source>
        <dbReference type="ARBA" id="ARBA00004770"/>
    </source>
</evidence>
<keyword evidence="5 19" id="KW-0812">Transmembrane</keyword>
<evidence type="ECO:0000256" key="17">
    <source>
        <dbReference type="ARBA" id="ARBA00038892"/>
    </source>
</evidence>
<sequence>MANEQKEFGGTLGAIGIMIFSHFVPFYFALSLQYNSGKHVRQHGRIFFYTGFFVIQLILAAILPGPEVKSLPVPTENNRQYTYKCNALSSWYLTLIAGGILHFTGIFRLTILADNFGSILCVAVIFSDILSVVIHFYAILTHQTCRMAHSPIYDFFMGVWLNPRIRILGQDVDLEMIAEVRLSWLLLFLLIASAALKQYETFHTVSWPMIFILTAQLLYINACMKGEECIPVTWDIFYEKWGWMLIYWNLAGKPNENVSMIFIIILFIVLFIAYYIWDSSLSQKIRFRMRQQGIYVTQHGFPQVPWNEIKNPKYMKTECGSPLLIDGFWKYCRKPSYTADICMATCWALSCHQWTGALPYFYPIFFFFMIIHRYTRDMARCQAKYGKDWTIYCERVPYAFIPGVI</sequence>
<keyword evidence="12" id="KW-0443">Lipid metabolism</keyword>
<evidence type="ECO:0000256" key="14">
    <source>
        <dbReference type="ARBA" id="ARBA00023166"/>
    </source>
</evidence>
<dbReference type="GO" id="GO:0006695">
    <property type="term" value="P:cholesterol biosynthetic process"/>
    <property type="evidence" value="ECO:0007669"/>
    <property type="project" value="UniProtKB-UniPathway"/>
</dbReference>
<evidence type="ECO:0000256" key="10">
    <source>
        <dbReference type="ARBA" id="ARBA00023002"/>
    </source>
</evidence>
<comment type="pathway">
    <text evidence="16">Steroid metabolism; ergosterol biosynthesis.</text>
</comment>
<dbReference type="GO" id="GO:0005789">
    <property type="term" value="C:endoplasmic reticulum membrane"/>
    <property type="evidence" value="ECO:0007669"/>
    <property type="project" value="TreeGrafter"/>
</dbReference>
<dbReference type="GO" id="GO:0000246">
    <property type="term" value="F:Delta24(24-1) sterol reductase activity"/>
    <property type="evidence" value="ECO:0007669"/>
    <property type="project" value="UniProtKB-EC"/>
</dbReference>
<keyword evidence="6" id="KW-0153">Cholesterol metabolism</keyword>
<evidence type="ECO:0000256" key="18">
    <source>
        <dbReference type="ARBA" id="ARBA00048918"/>
    </source>
</evidence>
<reference evidence="20" key="1">
    <citation type="submission" date="2021-02" db="EMBL/GenBank/DDBJ databases">
        <authorList>
            <person name="Nowell W R."/>
        </authorList>
    </citation>
    <scope>NUCLEOTIDE SEQUENCE</scope>
</reference>
<feature type="transmembrane region" description="Helical" evidence="19">
    <location>
        <begin position="46"/>
        <end position="63"/>
    </location>
</feature>
<dbReference type="Proteomes" id="UP000663856">
    <property type="component" value="Unassembled WGS sequence"/>
</dbReference>
<keyword evidence="9 19" id="KW-1133">Transmembrane helix</keyword>
<dbReference type="PANTHER" id="PTHR21257:SF31">
    <property type="entry name" value="DELTA(24(24(1)))-STEROL REDUCTASE ERG4"/>
    <property type="match status" value="1"/>
</dbReference>
<dbReference type="UniPathway" id="UPA00063"/>
<accession>A0A816W4I3</accession>
<evidence type="ECO:0000256" key="1">
    <source>
        <dbReference type="ARBA" id="ARBA00004141"/>
    </source>
</evidence>
<keyword evidence="10" id="KW-0560">Oxidoreductase</keyword>
<keyword evidence="8" id="KW-0752">Steroid biosynthesis</keyword>
<evidence type="ECO:0000256" key="12">
    <source>
        <dbReference type="ARBA" id="ARBA00023098"/>
    </source>
</evidence>
<dbReference type="Pfam" id="PF01222">
    <property type="entry name" value="ERG4_ERG24"/>
    <property type="match status" value="1"/>
</dbReference>
<evidence type="ECO:0000256" key="7">
    <source>
        <dbReference type="ARBA" id="ARBA00022857"/>
    </source>
</evidence>
<feature type="transmembrane region" description="Helical" evidence="19">
    <location>
        <begin position="258"/>
        <end position="277"/>
    </location>
</feature>
<feature type="transmembrane region" description="Helical" evidence="19">
    <location>
        <begin position="91"/>
        <end position="111"/>
    </location>
</feature>
<organism evidence="20 21">
    <name type="scientific">Rotaria magnacalcarata</name>
    <dbReference type="NCBI Taxonomy" id="392030"/>
    <lineage>
        <taxon>Eukaryota</taxon>
        <taxon>Metazoa</taxon>
        <taxon>Spiralia</taxon>
        <taxon>Gnathifera</taxon>
        <taxon>Rotifera</taxon>
        <taxon>Eurotatoria</taxon>
        <taxon>Bdelloidea</taxon>
        <taxon>Philodinida</taxon>
        <taxon>Philodinidae</taxon>
        <taxon>Rotaria</taxon>
    </lineage>
</organism>
<evidence type="ECO:0000256" key="5">
    <source>
        <dbReference type="ARBA" id="ARBA00022692"/>
    </source>
</evidence>
<evidence type="ECO:0000256" key="19">
    <source>
        <dbReference type="SAM" id="Phobius"/>
    </source>
</evidence>
<comment type="pathway">
    <text evidence="2">Steroid biosynthesis; cholesterol biosynthesis.</text>
</comment>
<proteinExistence type="inferred from homology"/>
<evidence type="ECO:0000256" key="8">
    <source>
        <dbReference type="ARBA" id="ARBA00022955"/>
    </source>
</evidence>
<evidence type="ECO:0000256" key="13">
    <source>
        <dbReference type="ARBA" id="ARBA00023136"/>
    </source>
</evidence>
<dbReference type="AlphaFoldDB" id="A0A816W4I3"/>
<dbReference type="InterPro" id="IPR001171">
    <property type="entry name" value="ERG24_DHCR-like"/>
</dbReference>
<feature type="transmembrane region" description="Helical" evidence="19">
    <location>
        <begin position="118"/>
        <end position="140"/>
    </location>
</feature>
<comment type="similarity">
    <text evidence="3">Belongs to the ERG4/ERG24 family.</text>
</comment>
<feature type="transmembrane region" description="Helical" evidence="19">
    <location>
        <begin position="181"/>
        <end position="199"/>
    </location>
</feature>
<dbReference type="PROSITE" id="PS01018">
    <property type="entry name" value="STEROL_REDUCT_2"/>
    <property type="match status" value="1"/>
</dbReference>
<evidence type="ECO:0000256" key="3">
    <source>
        <dbReference type="ARBA" id="ARBA00005402"/>
    </source>
</evidence>
<evidence type="ECO:0000313" key="20">
    <source>
        <dbReference type="EMBL" id="CAF2132710.1"/>
    </source>
</evidence>
<keyword evidence="11" id="KW-0756">Sterol biosynthesis</keyword>
<evidence type="ECO:0000256" key="9">
    <source>
        <dbReference type="ARBA" id="ARBA00022989"/>
    </source>
</evidence>
<protein>
    <recommendedName>
        <fullName evidence="17">Delta(24(24(1)))-sterol reductase</fullName>
        <ecNumber evidence="17">1.3.1.71</ecNumber>
    </recommendedName>
</protein>
<feature type="transmembrane region" description="Helical" evidence="19">
    <location>
        <begin position="357"/>
        <end position="375"/>
    </location>
</feature>
<evidence type="ECO:0000256" key="11">
    <source>
        <dbReference type="ARBA" id="ARBA00023011"/>
    </source>
</evidence>
<evidence type="ECO:0000256" key="15">
    <source>
        <dbReference type="ARBA" id="ARBA00023221"/>
    </source>
</evidence>
<dbReference type="GO" id="GO:0006696">
    <property type="term" value="P:ergosterol biosynthetic process"/>
    <property type="evidence" value="ECO:0007669"/>
    <property type="project" value="TreeGrafter"/>
</dbReference>
<comment type="subcellular location">
    <subcellularLocation>
        <location evidence="1">Membrane</location>
        <topology evidence="1">Multi-pass membrane protein</topology>
    </subcellularLocation>
</comment>
<keyword evidence="6" id="KW-0152">Cholesterol biosynthesis</keyword>
<comment type="caution">
    <text evidence="20">The sequence shown here is derived from an EMBL/GenBank/DDBJ whole genome shotgun (WGS) entry which is preliminary data.</text>
</comment>
<evidence type="ECO:0000313" key="21">
    <source>
        <dbReference type="Proteomes" id="UP000663856"/>
    </source>
</evidence>
<keyword evidence="15" id="KW-0753">Steroid metabolism</keyword>
<name>A0A816W4I3_9BILA</name>
<keyword evidence="13 19" id="KW-0472">Membrane</keyword>
<keyword evidence="4" id="KW-0444">Lipid biosynthesis</keyword>
<evidence type="ECO:0000256" key="6">
    <source>
        <dbReference type="ARBA" id="ARBA00022778"/>
    </source>
</evidence>
<dbReference type="Gene3D" id="1.20.120.1630">
    <property type="match status" value="1"/>
</dbReference>
<evidence type="ECO:0000256" key="4">
    <source>
        <dbReference type="ARBA" id="ARBA00022516"/>
    </source>
</evidence>
<evidence type="ECO:0000256" key="16">
    <source>
        <dbReference type="ARBA" id="ARBA00029435"/>
    </source>
</evidence>
<keyword evidence="14" id="KW-1207">Sterol metabolism</keyword>
<gene>
    <name evidence="20" type="ORF">WKI299_LOCUS26623</name>
</gene>
<dbReference type="PANTHER" id="PTHR21257">
    <property type="entry name" value="DELTA(14)-STEROL REDUCTASE"/>
    <property type="match status" value="1"/>
</dbReference>
<comment type="catalytic activity">
    <reaction evidence="18">
        <text>ergosterol + NADP(+) = ergosta-5,7,22,24(28)-tetraen-3beta-ol + NADPH + H(+)</text>
        <dbReference type="Rhea" id="RHEA:18501"/>
        <dbReference type="ChEBI" id="CHEBI:15378"/>
        <dbReference type="ChEBI" id="CHEBI:16933"/>
        <dbReference type="ChEBI" id="CHEBI:18249"/>
        <dbReference type="ChEBI" id="CHEBI:57783"/>
        <dbReference type="ChEBI" id="CHEBI:58349"/>
        <dbReference type="EC" id="1.3.1.71"/>
    </reaction>
    <physiologicalReaction direction="right-to-left" evidence="18">
        <dbReference type="Rhea" id="RHEA:18503"/>
    </physiologicalReaction>
</comment>
<dbReference type="InterPro" id="IPR018083">
    <property type="entry name" value="Sterol_reductase_CS"/>
</dbReference>
<keyword evidence="7" id="KW-0521">NADP</keyword>